<protein>
    <submittedName>
        <fullName evidence="2">Uncharacterized protein</fullName>
    </submittedName>
</protein>
<reference evidence="2 3" key="1">
    <citation type="submission" date="2017-01" db="EMBL/GenBank/DDBJ databases">
        <title>Complete genome of Lacinutrix venerupis DOK2-8 isolated from seawater in Dokdo.</title>
        <authorList>
            <person name="Chi W.-J."/>
            <person name="Kim J.H."/>
        </authorList>
    </citation>
    <scope>NUCLEOTIDE SEQUENCE [LARGE SCALE GENOMIC DNA]</scope>
    <source>
        <strain evidence="2 3">DOK2-8</strain>
    </source>
</reference>
<evidence type="ECO:0000313" key="3">
    <source>
        <dbReference type="Proteomes" id="UP000187506"/>
    </source>
</evidence>
<dbReference type="EMBL" id="CP019352">
    <property type="protein sequence ID" value="APY00327.1"/>
    <property type="molecule type" value="Genomic_DNA"/>
</dbReference>
<gene>
    <name evidence="2" type="ORF">BWR22_08365</name>
</gene>
<evidence type="ECO:0000256" key="1">
    <source>
        <dbReference type="SAM" id="MobiDB-lite"/>
    </source>
</evidence>
<evidence type="ECO:0000313" key="2">
    <source>
        <dbReference type="EMBL" id="APY00327.1"/>
    </source>
</evidence>
<sequence length="63" mass="7521">MLNTYFVIHSTVTNLIFRRLYNITNNLSIIFKPIIMRTLNNNQLSGTLEGTKSNTWNSRRRYR</sequence>
<dbReference type="KEGG" id="lvn:BWR22_08365"/>
<dbReference type="AlphaFoldDB" id="A0AAC9LMY8"/>
<accession>A0AAC9LMY8</accession>
<dbReference type="Proteomes" id="UP000187506">
    <property type="component" value="Chromosome"/>
</dbReference>
<dbReference type="RefSeq" id="WP_076733233.1">
    <property type="nucleotide sequence ID" value="NZ_CP019352.1"/>
</dbReference>
<proteinExistence type="predicted"/>
<keyword evidence="3" id="KW-1185">Reference proteome</keyword>
<feature type="region of interest" description="Disordered" evidence="1">
    <location>
        <begin position="44"/>
        <end position="63"/>
    </location>
</feature>
<organism evidence="2 3">
    <name type="scientific">Lacinutrix venerupis</name>
    <dbReference type="NCBI Taxonomy" id="1486034"/>
    <lineage>
        <taxon>Bacteria</taxon>
        <taxon>Pseudomonadati</taxon>
        <taxon>Bacteroidota</taxon>
        <taxon>Flavobacteriia</taxon>
        <taxon>Flavobacteriales</taxon>
        <taxon>Flavobacteriaceae</taxon>
        <taxon>Lacinutrix</taxon>
    </lineage>
</organism>
<feature type="compositionally biased region" description="Polar residues" evidence="1">
    <location>
        <begin position="44"/>
        <end position="57"/>
    </location>
</feature>
<name>A0AAC9LMY8_9FLAO</name>